<keyword evidence="1" id="KW-0813">Transport</keyword>
<dbReference type="Gene3D" id="3.30.1360.200">
    <property type="match status" value="1"/>
</dbReference>
<dbReference type="GO" id="GO:0005886">
    <property type="term" value="C:plasma membrane"/>
    <property type="evidence" value="ECO:0007669"/>
    <property type="project" value="TreeGrafter"/>
</dbReference>
<keyword evidence="7" id="KW-0472">Membrane</keyword>
<evidence type="ECO:0000256" key="7">
    <source>
        <dbReference type="ARBA" id="ARBA00023136"/>
    </source>
</evidence>
<evidence type="ECO:0000256" key="5">
    <source>
        <dbReference type="ARBA" id="ARBA00022989"/>
    </source>
</evidence>
<gene>
    <name evidence="10" type="ORF">LOC68_13815</name>
</gene>
<dbReference type="PANTHER" id="PTHR30081:SF1">
    <property type="entry name" value="PROTEIN TRANSLOCASE SUBUNIT SECD"/>
    <property type="match status" value="1"/>
</dbReference>
<evidence type="ECO:0000256" key="3">
    <source>
        <dbReference type="ARBA" id="ARBA00022692"/>
    </source>
</evidence>
<dbReference type="AlphaFoldDB" id="A0A9X1SGY1"/>
<organism evidence="10 11">
    <name type="scientific">Blastopirellula sediminis</name>
    <dbReference type="NCBI Taxonomy" id="2894196"/>
    <lineage>
        <taxon>Bacteria</taxon>
        <taxon>Pseudomonadati</taxon>
        <taxon>Planctomycetota</taxon>
        <taxon>Planctomycetia</taxon>
        <taxon>Pirellulales</taxon>
        <taxon>Pirellulaceae</taxon>
        <taxon>Blastopirellula</taxon>
    </lineage>
</organism>
<dbReference type="EMBL" id="JAJKFT010000010">
    <property type="protein sequence ID" value="MCC9629472.1"/>
    <property type="molecule type" value="Genomic_DNA"/>
</dbReference>
<feature type="signal peptide" evidence="8">
    <location>
        <begin position="1"/>
        <end position="18"/>
    </location>
</feature>
<evidence type="ECO:0000256" key="1">
    <source>
        <dbReference type="ARBA" id="ARBA00022448"/>
    </source>
</evidence>
<keyword evidence="6" id="KW-0811">Translocation</keyword>
<reference evidence="10" key="1">
    <citation type="submission" date="2021-11" db="EMBL/GenBank/DDBJ databases">
        <title>Genome sequence.</title>
        <authorList>
            <person name="Sun Q."/>
        </authorList>
    </citation>
    <scope>NUCLEOTIDE SEQUENCE</scope>
    <source>
        <strain evidence="10">JC732</strain>
    </source>
</reference>
<evidence type="ECO:0000256" key="6">
    <source>
        <dbReference type="ARBA" id="ARBA00023010"/>
    </source>
</evidence>
<keyword evidence="3" id="KW-0812">Transmembrane</keyword>
<evidence type="ECO:0000313" key="10">
    <source>
        <dbReference type="EMBL" id="MCC9629472.1"/>
    </source>
</evidence>
<dbReference type="PANTHER" id="PTHR30081">
    <property type="entry name" value="PROTEIN-EXPORT MEMBRANE PROTEIN SEC"/>
    <property type="match status" value="1"/>
</dbReference>
<sequence length="277" mass="30302">MRLSILSALLILVALLSAGCGKPAPPTLATSGGTVLTYKIVQELPDVSAAELQNRIAARIKGDCFFDHATVQVANGVVRIELPGGDLQKVDRIKEMLRIPGQLSLNVVAHPGDDQQLFEAAAESDERLVTAPDGRRGIWTRCAADLTFDPEWVREIDGERSCLLLLQKGNIEGPHFADFTLSLDPNGQHALNFSMTDEGARRLQYLTKSYQGRQLAIVFDHQVISAPVIRSTISKYGMVTGNFSKEEVTKLLRTGKLAIFGELPPLELTSEEKLDPQ</sequence>
<proteinExistence type="predicted"/>
<protein>
    <recommendedName>
        <fullName evidence="9">SecDF P1 head subdomain domain-containing protein</fullName>
    </recommendedName>
</protein>
<evidence type="ECO:0000256" key="2">
    <source>
        <dbReference type="ARBA" id="ARBA00022475"/>
    </source>
</evidence>
<keyword evidence="2" id="KW-1003">Cell membrane</keyword>
<evidence type="ECO:0000313" key="11">
    <source>
        <dbReference type="Proteomes" id="UP001139103"/>
    </source>
</evidence>
<accession>A0A9X1SGY1</accession>
<evidence type="ECO:0000259" key="9">
    <source>
        <dbReference type="Pfam" id="PF22599"/>
    </source>
</evidence>
<dbReference type="PROSITE" id="PS51257">
    <property type="entry name" value="PROKAR_LIPOPROTEIN"/>
    <property type="match status" value="1"/>
</dbReference>
<dbReference type="InterPro" id="IPR022813">
    <property type="entry name" value="SecD/SecF_arch_bac"/>
</dbReference>
<dbReference type="InterPro" id="IPR054384">
    <property type="entry name" value="SecDF_P1_head"/>
</dbReference>
<keyword evidence="8" id="KW-0732">Signal</keyword>
<dbReference type="RefSeq" id="WP_230219582.1">
    <property type="nucleotide sequence ID" value="NZ_JAJKFT010000010.1"/>
</dbReference>
<feature type="domain" description="SecDF P1 head subdomain" evidence="9">
    <location>
        <begin position="163"/>
        <end position="258"/>
    </location>
</feature>
<name>A0A9X1SGY1_9BACT</name>
<comment type="caution">
    <text evidence="10">The sequence shown here is derived from an EMBL/GenBank/DDBJ whole genome shotgun (WGS) entry which is preliminary data.</text>
</comment>
<dbReference type="Proteomes" id="UP001139103">
    <property type="component" value="Unassembled WGS sequence"/>
</dbReference>
<feature type="chain" id="PRO_5040887789" description="SecDF P1 head subdomain domain-containing protein" evidence="8">
    <location>
        <begin position="19"/>
        <end position="277"/>
    </location>
</feature>
<dbReference type="Pfam" id="PF22599">
    <property type="entry name" value="SecDF_P1_head"/>
    <property type="match status" value="1"/>
</dbReference>
<keyword evidence="5" id="KW-1133">Transmembrane helix</keyword>
<evidence type="ECO:0000256" key="8">
    <source>
        <dbReference type="SAM" id="SignalP"/>
    </source>
</evidence>
<dbReference type="GO" id="GO:0015031">
    <property type="term" value="P:protein transport"/>
    <property type="evidence" value="ECO:0007669"/>
    <property type="project" value="UniProtKB-KW"/>
</dbReference>
<keyword evidence="4" id="KW-0653">Protein transport</keyword>
<keyword evidence="11" id="KW-1185">Reference proteome</keyword>
<evidence type="ECO:0000256" key="4">
    <source>
        <dbReference type="ARBA" id="ARBA00022927"/>
    </source>
</evidence>